<dbReference type="GO" id="GO:0004984">
    <property type="term" value="F:olfactory receptor activity"/>
    <property type="evidence" value="ECO:0007669"/>
    <property type="project" value="InterPro"/>
</dbReference>
<keyword evidence="7" id="KW-0552">Olfaction</keyword>
<evidence type="ECO:0000256" key="9">
    <source>
        <dbReference type="ARBA" id="ARBA00023040"/>
    </source>
</evidence>
<keyword evidence="11" id="KW-0675">Receptor</keyword>
<dbReference type="InterPro" id="IPR017452">
    <property type="entry name" value="GPCR_Rhodpsn_7TM"/>
</dbReference>
<evidence type="ECO:0000259" key="14">
    <source>
        <dbReference type="PROSITE" id="PS50262"/>
    </source>
</evidence>
<dbReference type="GO" id="GO:0004930">
    <property type="term" value="F:G protein-coupled receptor activity"/>
    <property type="evidence" value="ECO:0007669"/>
    <property type="project" value="UniProtKB-KW"/>
</dbReference>
<keyword evidence="16" id="KW-1185">Reference proteome</keyword>
<dbReference type="FunFam" id="1.20.1070.10:FF:000001">
    <property type="entry name" value="Olfactory receptor"/>
    <property type="match status" value="1"/>
</dbReference>
<feature type="transmembrane region" description="Helical" evidence="13">
    <location>
        <begin position="240"/>
        <end position="259"/>
    </location>
</feature>
<comment type="caution">
    <text evidence="15">The sequence shown here is derived from an EMBL/GenBank/DDBJ whole genome shotgun (WGS) entry which is preliminary data.</text>
</comment>
<proteinExistence type="inferred from homology"/>
<dbReference type="SUPFAM" id="SSF81321">
    <property type="entry name" value="Family A G protein-coupled receptor-like"/>
    <property type="match status" value="1"/>
</dbReference>
<evidence type="ECO:0000256" key="5">
    <source>
        <dbReference type="ARBA" id="ARBA00022606"/>
    </source>
</evidence>
<reference evidence="15 16" key="1">
    <citation type="submission" date="2019-06" db="EMBL/GenBank/DDBJ databases">
        <title>Discovery of a novel chromosome fission-fusion reversal in muntjac.</title>
        <authorList>
            <person name="Mudd A.B."/>
            <person name="Bredeson J.V."/>
            <person name="Baum R."/>
            <person name="Hockemeyer D."/>
            <person name="Rokhsar D.S."/>
        </authorList>
    </citation>
    <scope>NUCLEOTIDE SEQUENCE [LARGE SCALE GENOMIC DNA]</scope>
    <source>
        <strain evidence="15">UTSW_UCB_Mm</strain>
        <tissue evidence="15">Fibroblast cell line</tissue>
    </source>
</reference>
<dbReference type="Pfam" id="PF13853">
    <property type="entry name" value="7tm_4"/>
    <property type="match status" value="1"/>
</dbReference>
<keyword evidence="6 13" id="KW-0812">Transmembrane</keyword>
<feature type="transmembrane region" description="Helical" evidence="13">
    <location>
        <begin position="196"/>
        <end position="220"/>
    </location>
</feature>
<dbReference type="InterPro" id="IPR000725">
    <property type="entry name" value="Olfact_rcpt"/>
</dbReference>
<dbReference type="AlphaFoldDB" id="A0A5N3WUE4"/>
<protein>
    <recommendedName>
        <fullName evidence="14">G-protein coupled receptors family 1 profile domain-containing protein</fullName>
    </recommendedName>
</protein>
<dbReference type="Gene3D" id="1.20.1070.10">
    <property type="entry name" value="Rhodopsin 7-helix transmembrane proteins"/>
    <property type="match status" value="1"/>
</dbReference>
<comment type="subcellular location">
    <subcellularLocation>
        <location evidence="2">Cell membrane</location>
        <topology evidence="2">Multi-pass membrane protein</topology>
    </subcellularLocation>
</comment>
<feature type="transmembrane region" description="Helical" evidence="13">
    <location>
        <begin position="26"/>
        <end position="48"/>
    </location>
</feature>
<keyword evidence="12" id="KW-0807">Transducer</keyword>
<evidence type="ECO:0000313" key="15">
    <source>
        <dbReference type="EMBL" id="KAB0364487.1"/>
    </source>
</evidence>
<dbReference type="PROSITE" id="PS50262">
    <property type="entry name" value="G_PROTEIN_RECEP_F1_2"/>
    <property type="match status" value="1"/>
</dbReference>
<comment type="similarity">
    <text evidence="3">Belongs to the G-protein coupled receptor 1 family.</text>
</comment>
<dbReference type="Proteomes" id="UP000326458">
    <property type="component" value="Unassembled WGS sequence"/>
</dbReference>
<evidence type="ECO:0000256" key="1">
    <source>
        <dbReference type="ARBA" id="ARBA00003929"/>
    </source>
</evidence>
<evidence type="ECO:0000256" key="10">
    <source>
        <dbReference type="ARBA" id="ARBA00023136"/>
    </source>
</evidence>
<evidence type="ECO:0000256" key="12">
    <source>
        <dbReference type="ARBA" id="ARBA00023224"/>
    </source>
</evidence>
<dbReference type="PRINTS" id="PR00237">
    <property type="entry name" value="GPCRRHODOPSN"/>
</dbReference>
<sequence length="311" mass="34769">MTNSSLVTTFILAGLAHAPELDTFLFGSFMVIYVLTVVGNLLIMLVIIVDPHLHTPMYYFLANLSFIDMWYSMVTVPKMLMTLVSPEGSAISFPSCVAQLYSFHFLGSTECFLYTVMSYDRFLAISYPLQYASMMSGRTCAILATATWLSGSLHSAVQTTLTFRLPFCGPNQIQHYFCDAPPILKLACADTSTVEMVIFVNIGVVALGCFLLTVLSYVSIIHSILKIRTSEGRWRAFQTCASHCTVVLCFFVPCVFIYLRPGSKEAMDRVVAVFYTVLTPLLNPVVYTLRNKEVKKALLKLKDKVVHFQSK</sequence>
<evidence type="ECO:0000256" key="3">
    <source>
        <dbReference type="ARBA" id="ARBA00010663"/>
    </source>
</evidence>
<feature type="transmembrane region" description="Helical" evidence="13">
    <location>
        <begin position="271"/>
        <end position="289"/>
    </location>
</feature>
<evidence type="ECO:0000256" key="8">
    <source>
        <dbReference type="ARBA" id="ARBA00022989"/>
    </source>
</evidence>
<evidence type="ECO:0000313" key="16">
    <source>
        <dbReference type="Proteomes" id="UP000326458"/>
    </source>
</evidence>
<dbReference type="PRINTS" id="PR00245">
    <property type="entry name" value="OLFACTORYR"/>
</dbReference>
<keyword evidence="9" id="KW-0297">G-protein coupled receptor</keyword>
<evidence type="ECO:0000256" key="7">
    <source>
        <dbReference type="ARBA" id="ARBA00022725"/>
    </source>
</evidence>
<keyword evidence="10 13" id="KW-0472">Membrane</keyword>
<feature type="domain" description="G-protein coupled receptors family 1 profile" evidence="14">
    <location>
        <begin position="39"/>
        <end position="287"/>
    </location>
</feature>
<dbReference type="FunFam" id="1.10.1220.70:FF:000001">
    <property type="entry name" value="Olfactory receptor"/>
    <property type="match status" value="1"/>
</dbReference>
<keyword evidence="5" id="KW-0716">Sensory transduction</keyword>
<gene>
    <name evidence="15" type="ORF">FD754_008643</name>
</gene>
<comment type="function">
    <text evidence="1">Putative odorant or sperm cell receptor.</text>
</comment>
<dbReference type="GO" id="GO:0005886">
    <property type="term" value="C:plasma membrane"/>
    <property type="evidence" value="ECO:0007669"/>
    <property type="project" value="UniProtKB-SubCell"/>
</dbReference>
<dbReference type="SMART" id="SM01381">
    <property type="entry name" value="7TM_GPCR_Srsx"/>
    <property type="match status" value="1"/>
</dbReference>
<name>A0A5N3WUE4_MUNMU</name>
<dbReference type="InterPro" id="IPR000276">
    <property type="entry name" value="GPCR_Rhodpsn"/>
</dbReference>
<evidence type="ECO:0000256" key="2">
    <source>
        <dbReference type="ARBA" id="ARBA00004651"/>
    </source>
</evidence>
<keyword evidence="4" id="KW-1003">Cell membrane</keyword>
<keyword evidence="8 13" id="KW-1133">Transmembrane helix</keyword>
<accession>A0A5N3WUE4</accession>
<dbReference type="PANTHER" id="PTHR26453">
    <property type="entry name" value="OLFACTORY RECEPTOR"/>
    <property type="match status" value="1"/>
</dbReference>
<evidence type="ECO:0000256" key="13">
    <source>
        <dbReference type="SAM" id="Phobius"/>
    </source>
</evidence>
<evidence type="ECO:0000256" key="11">
    <source>
        <dbReference type="ARBA" id="ARBA00023170"/>
    </source>
</evidence>
<evidence type="ECO:0000256" key="6">
    <source>
        <dbReference type="ARBA" id="ARBA00022692"/>
    </source>
</evidence>
<evidence type="ECO:0000256" key="4">
    <source>
        <dbReference type="ARBA" id="ARBA00022475"/>
    </source>
</evidence>
<organism evidence="15 16">
    <name type="scientific">Muntiacus muntjak</name>
    <name type="common">Barking deer</name>
    <name type="synonym">Indian muntjac</name>
    <dbReference type="NCBI Taxonomy" id="9888"/>
    <lineage>
        <taxon>Eukaryota</taxon>
        <taxon>Metazoa</taxon>
        <taxon>Chordata</taxon>
        <taxon>Craniata</taxon>
        <taxon>Vertebrata</taxon>
        <taxon>Euteleostomi</taxon>
        <taxon>Mammalia</taxon>
        <taxon>Eutheria</taxon>
        <taxon>Laurasiatheria</taxon>
        <taxon>Artiodactyla</taxon>
        <taxon>Ruminantia</taxon>
        <taxon>Pecora</taxon>
        <taxon>Cervidae</taxon>
        <taxon>Muntiacinae</taxon>
        <taxon>Muntiacus</taxon>
    </lineage>
</organism>
<dbReference type="EMBL" id="VCEA01000001">
    <property type="protein sequence ID" value="KAB0364487.1"/>
    <property type="molecule type" value="Genomic_DNA"/>
</dbReference>